<dbReference type="InterPro" id="IPR013563">
    <property type="entry name" value="Oligopep_ABC_C"/>
</dbReference>
<feature type="domain" description="ABC transporter" evidence="5">
    <location>
        <begin position="16"/>
        <end position="266"/>
    </location>
</feature>
<evidence type="ECO:0000256" key="1">
    <source>
        <dbReference type="ARBA" id="ARBA00005417"/>
    </source>
</evidence>
<protein>
    <submittedName>
        <fullName evidence="6">Peptide ABC transporter ATPase</fullName>
    </submittedName>
</protein>
<keyword evidence="4" id="KW-0067">ATP-binding</keyword>
<dbReference type="FunFam" id="3.40.50.300:FF:000016">
    <property type="entry name" value="Oligopeptide ABC transporter ATP-binding component"/>
    <property type="match status" value="1"/>
</dbReference>
<sequence>MTRDGAEATVRPVLDVRGLSVVYDGETPVRAVTDVSFTVRPGEILGLAGESGCGKSTILSAIAQLNRPPARTTAGSVLFGAGEGPPVDLLSLSQRELSAIRWEELAVVFQSAMDALNPVTRLSTQFVDVLRLHRGLSRSAAKERAAELLGVVGIPASRLRSYPHELSGGMRQRATIALALACDPSIVLMDEPTTAVDVVMQRQILEQVTRLRRELGFAVVFVTHDMSLLLEIADRIAIMYAGRIVEMGAASEIYRDPKHPYTKGLRDSFPPLSGPRREIIGITGSPPDPRRLPSGCSFHPRCPEKVEACEKTRPPLLGDERNVACLLHSPTSEEVVSVER</sequence>
<proteinExistence type="inferred from homology"/>
<evidence type="ECO:0000313" key="7">
    <source>
        <dbReference type="Proteomes" id="UP000066480"/>
    </source>
</evidence>
<accession>A0A0K1JK71</accession>
<dbReference type="PROSITE" id="PS50893">
    <property type="entry name" value="ABC_TRANSPORTER_2"/>
    <property type="match status" value="1"/>
</dbReference>
<dbReference type="CDD" id="cd03257">
    <property type="entry name" value="ABC_NikE_OppD_transporters"/>
    <property type="match status" value="1"/>
</dbReference>
<dbReference type="GO" id="GO:0015833">
    <property type="term" value="P:peptide transport"/>
    <property type="evidence" value="ECO:0007669"/>
    <property type="project" value="InterPro"/>
</dbReference>
<evidence type="ECO:0000259" key="5">
    <source>
        <dbReference type="PROSITE" id="PS50893"/>
    </source>
</evidence>
<dbReference type="GO" id="GO:0005524">
    <property type="term" value="F:ATP binding"/>
    <property type="evidence" value="ECO:0007669"/>
    <property type="project" value="UniProtKB-KW"/>
</dbReference>
<dbReference type="PATRIC" id="fig|571913.6.peg.3387"/>
<dbReference type="PANTHER" id="PTHR43067:SF3">
    <property type="entry name" value="MALTOSE ABC TRANSPORTER, ATP-BINDING PROTEIN"/>
    <property type="match status" value="1"/>
</dbReference>
<keyword evidence="2" id="KW-0813">Transport</keyword>
<keyword evidence="3" id="KW-0547">Nucleotide-binding</keyword>
<reference evidence="6 7" key="1">
    <citation type="submission" date="2015-03" db="EMBL/GenBank/DDBJ databases">
        <title>Luteipulveratus halotolerans sp. nov., a novel actinobacterium (Dermacoccaceae) from Sarawak, Malaysia.</title>
        <authorList>
            <person name="Juboi H."/>
            <person name="Basik A."/>
            <person name="Shamsul S.S."/>
            <person name="Arnold P."/>
            <person name="Schmitt E.K."/>
            <person name="Sanglier J.-J."/>
            <person name="Yeo T."/>
        </authorList>
    </citation>
    <scope>NUCLEOTIDE SEQUENCE [LARGE SCALE GENOMIC DNA]</scope>
    <source>
        <strain evidence="6 7">MN07-A0370</strain>
    </source>
</reference>
<dbReference type="SMART" id="SM00382">
    <property type="entry name" value="AAA"/>
    <property type="match status" value="1"/>
</dbReference>
<evidence type="ECO:0000256" key="2">
    <source>
        <dbReference type="ARBA" id="ARBA00022448"/>
    </source>
</evidence>
<dbReference type="Pfam" id="PF00005">
    <property type="entry name" value="ABC_tran"/>
    <property type="match status" value="1"/>
</dbReference>
<dbReference type="PANTHER" id="PTHR43067">
    <property type="entry name" value="OLIGOPEPTIDE/DIPEPTIDE ABC TRANSPORTER, ATPASE SUBUNIT"/>
    <property type="match status" value="1"/>
</dbReference>
<evidence type="ECO:0000313" key="6">
    <source>
        <dbReference type="EMBL" id="AKU17117.1"/>
    </source>
</evidence>
<dbReference type="OrthoDB" id="3677453at2"/>
<dbReference type="PROSITE" id="PS00211">
    <property type="entry name" value="ABC_TRANSPORTER_1"/>
    <property type="match status" value="1"/>
</dbReference>
<dbReference type="NCBIfam" id="TIGR01727">
    <property type="entry name" value="oligo_HPY"/>
    <property type="match status" value="1"/>
</dbReference>
<dbReference type="InterPro" id="IPR003439">
    <property type="entry name" value="ABC_transporter-like_ATP-bd"/>
</dbReference>
<dbReference type="EMBL" id="CP011112">
    <property type="protein sequence ID" value="AKU17117.1"/>
    <property type="molecule type" value="Genomic_DNA"/>
</dbReference>
<name>A0A0K1JK71_9MICO</name>
<keyword evidence="7" id="KW-1185">Reference proteome</keyword>
<dbReference type="InterPro" id="IPR003593">
    <property type="entry name" value="AAA+_ATPase"/>
</dbReference>
<gene>
    <name evidence="6" type="ORF">VV02_16705</name>
</gene>
<comment type="similarity">
    <text evidence="1">Belongs to the ABC transporter superfamily.</text>
</comment>
<dbReference type="RefSeq" id="WP_052593249.1">
    <property type="nucleotide sequence ID" value="NZ_CP011112.1"/>
</dbReference>
<dbReference type="Gene3D" id="3.40.50.300">
    <property type="entry name" value="P-loop containing nucleotide triphosphate hydrolases"/>
    <property type="match status" value="1"/>
</dbReference>
<dbReference type="GO" id="GO:0016887">
    <property type="term" value="F:ATP hydrolysis activity"/>
    <property type="evidence" value="ECO:0007669"/>
    <property type="project" value="InterPro"/>
</dbReference>
<evidence type="ECO:0000256" key="3">
    <source>
        <dbReference type="ARBA" id="ARBA00022741"/>
    </source>
</evidence>
<evidence type="ECO:0000256" key="4">
    <source>
        <dbReference type="ARBA" id="ARBA00022840"/>
    </source>
</evidence>
<dbReference type="Pfam" id="PF08352">
    <property type="entry name" value="oligo_HPY"/>
    <property type="match status" value="1"/>
</dbReference>
<dbReference type="AlphaFoldDB" id="A0A0K1JK71"/>
<dbReference type="SUPFAM" id="SSF52540">
    <property type="entry name" value="P-loop containing nucleoside triphosphate hydrolases"/>
    <property type="match status" value="1"/>
</dbReference>
<dbReference type="KEGG" id="lmoi:VV02_16705"/>
<dbReference type="InterPro" id="IPR027417">
    <property type="entry name" value="P-loop_NTPase"/>
</dbReference>
<dbReference type="InterPro" id="IPR017871">
    <property type="entry name" value="ABC_transporter-like_CS"/>
</dbReference>
<dbReference type="STRING" id="571913.VV02_16705"/>
<organism evidence="6 7">
    <name type="scientific">Luteipulveratus mongoliensis</name>
    <dbReference type="NCBI Taxonomy" id="571913"/>
    <lineage>
        <taxon>Bacteria</taxon>
        <taxon>Bacillati</taxon>
        <taxon>Actinomycetota</taxon>
        <taxon>Actinomycetes</taxon>
        <taxon>Micrococcales</taxon>
        <taxon>Dermacoccaceae</taxon>
        <taxon>Luteipulveratus</taxon>
    </lineage>
</organism>
<dbReference type="Proteomes" id="UP000066480">
    <property type="component" value="Chromosome"/>
</dbReference>